<evidence type="ECO:0000313" key="3">
    <source>
        <dbReference type="Proteomes" id="UP001288620"/>
    </source>
</evidence>
<dbReference type="InterPro" id="IPR036736">
    <property type="entry name" value="ACP-like_sf"/>
</dbReference>
<feature type="domain" description="Carrier" evidence="1">
    <location>
        <begin position="1"/>
        <end position="72"/>
    </location>
</feature>
<dbReference type="PROSITE" id="PS50075">
    <property type="entry name" value="CARRIER"/>
    <property type="match status" value="1"/>
</dbReference>
<dbReference type="SUPFAM" id="SSF47336">
    <property type="entry name" value="ACP-like"/>
    <property type="match status" value="1"/>
</dbReference>
<accession>A0ABU5LHZ9</accession>
<evidence type="ECO:0000259" key="1">
    <source>
        <dbReference type="PROSITE" id="PS50075"/>
    </source>
</evidence>
<protein>
    <submittedName>
        <fullName evidence="2">Acyl carrier protein</fullName>
    </submittedName>
</protein>
<evidence type="ECO:0000313" key="2">
    <source>
        <dbReference type="EMBL" id="MDZ7279336.1"/>
    </source>
</evidence>
<gene>
    <name evidence="2" type="ORF">N4G40_13810</name>
</gene>
<keyword evidence="3" id="KW-1185">Reference proteome</keyword>
<dbReference type="InterPro" id="IPR009081">
    <property type="entry name" value="PP-bd_ACP"/>
</dbReference>
<dbReference type="Pfam" id="PF00550">
    <property type="entry name" value="PP-binding"/>
    <property type="match status" value="1"/>
</dbReference>
<name>A0ABU5LHZ9_9GAMM</name>
<dbReference type="Proteomes" id="UP001288620">
    <property type="component" value="Unassembled WGS sequence"/>
</dbReference>
<dbReference type="EMBL" id="JAOBTT010000001">
    <property type="protein sequence ID" value="MDZ7279336.1"/>
    <property type="molecule type" value="Genomic_DNA"/>
</dbReference>
<dbReference type="Gene3D" id="1.10.1200.10">
    <property type="entry name" value="ACP-like"/>
    <property type="match status" value="1"/>
</dbReference>
<reference evidence="3" key="1">
    <citation type="submission" date="2023-07" db="EMBL/GenBank/DDBJ databases">
        <title>Structural and functional analysis of rice phyllospheric bacteria for their antimicrobial properties and defense elicitation against blast disease.</title>
        <authorList>
            <person name="Sahu K.P."/>
            <person name="Asharani P."/>
            <person name="Kumar M."/>
            <person name="Reddy B."/>
            <person name="Kumar A."/>
        </authorList>
    </citation>
    <scope>NUCLEOTIDE SEQUENCE [LARGE SCALE GENOMIC DNA]</scope>
    <source>
        <strain evidence="3">OsEp_Plm_30P10</strain>
    </source>
</reference>
<dbReference type="RefSeq" id="WP_322543193.1">
    <property type="nucleotide sequence ID" value="NZ_JAOBTT010000001.1"/>
</dbReference>
<proteinExistence type="predicted"/>
<sequence length="78" mass="9049">MKDTINRIITECTFSYPLTEEVSLIYDLYMDSMMFTEMVIALEQAFAIEISDTDTQDLFLVRDIYRLVEHKKGVVASS</sequence>
<comment type="caution">
    <text evidence="2">The sequence shown here is derived from an EMBL/GenBank/DDBJ whole genome shotgun (WGS) entry which is preliminary data.</text>
</comment>
<organism evidence="2 3">
    <name type="scientific">Pantoea eucrina</name>
    <dbReference type="NCBI Taxonomy" id="472693"/>
    <lineage>
        <taxon>Bacteria</taxon>
        <taxon>Pseudomonadati</taxon>
        <taxon>Pseudomonadota</taxon>
        <taxon>Gammaproteobacteria</taxon>
        <taxon>Enterobacterales</taxon>
        <taxon>Erwiniaceae</taxon>
        <taxon>Pantoea</taxon>
    </lineage>
</organism>